<dbReference type="EMBL" id="WIAO01000036">
    <property type="protein sequence ID" value="MQM28167.1"/>
    <property type="molecule type" value="Genomic_DNA"/>
</dbReference>
<comment type="caution">
    <text evidence="3">The sequence shown here is derived from an EMBL/GenBank/DDBJ whole genome shotgun (WGS) entry which is preliminary data.</text>
</comment>
<evidence type="ECO:0000259" key="2">
    <source>
        <dbReference type="Pfam" id="PF01636"/>
    </source>
</evidence>
<dbReference type="GO" id="GO:0019202">
    <property type="term" value="F:amino acid kinase activity"/>
    <property type="evidence" value="ECO:0007669"/>
    <property type="project" value="TreeGrafter"/>
</dbReference>
<evidence type="ECO:0000313" key="3">
    <source>
        <dbReference type="EMBL" id="MQM28167.1"/>
    </source>
</evidence>
<dbReference type="InterPro" id="IPR011009">
    <property type="entry name" value="Kinase-like_dom_sf"/>
</dbReference>
<keyword evidence="3" id="KW-0808">Transferase</keyword>
<dbReference type="PANTHER" id="PTHR21064">
    <property type="entry name" value="AMINOGLYCOSIDE PHOSPHOTRANSFERASE DOMAIN-CONTAINING PROTEIN-RELATED"/>
    <property type="match status" value="1"/>
</dbReference>
<organism evidence="3 4">
    <name type="scientific">Glycomyces albidus</name>
    <dbReference type="NCBI Taxonomy" id="2656774"/>
    <lineage>
        <taxon>Bacteria</taxon>
        <taxon>Bacillati</taxon>
        <taxon>Actinomycetota</taxon>
        <taxon>Actinomycetes</taxon>
        <taxon>Glycomycetales</taxon>
        <taxon>Glycomycetaceae</taxon>
        <taxon>Glycomyces</taxon>
    </lineage>
</organism>
<accession>A0A6L5GEQ6</accession>
<dbReference type="PANTHER" id="PTHR21064:SF6">
    <property type="entry name" value="AMINOGLYCOSIDE PHOSPHOTRANSFERASE DOMAIN-CONTAINING PROTEIN"/>
    <property type="match status" value="1"/>
</dbReference>
<name>A0A6L5GEQ6_9ACTN</name>
<dbReference type="InterPro" id="IPR050249">
    <property type="entry name" value="Pseudomonas-type_ThrB"/>
</dbReference>
<comment type="similarity">
    <text evidence="1">Belongs to the pseudomonas-type ThrB family.</text>
</comment>
<reference evidence="3 4" key="1">
    <citation type="submission" date="2019-10" db="EMBL/GenBank/DDBJ databases">
        <title>Glycomyces albidus sp. nov., a novel actinomycete isolated from rhizosphere soil of wheat (Triticum aestivum L.).</title>
        <authorList>
            <person name="Qian L."/>
        </authorList>
    </citation>
    <scope>NUCLEOTIDE SEQUENCE [LARGE SCALE GENOMIC DNA]</scope>
    <source>
        <strain evidence="3 4">NEAU-7082</strain>
    </source>
</reference>
<keyword evidence="4" id="KW-1185">Reference proteome</keyword>
<dbReference type="Gene3D" id="3.90.1200.10">
    <property type="match status" value="1"/>
</dbReference>
<dbReference type="Proteomes" id="UP000477750">
    <property type="component" value="Unassembled WGS sequence"/>
</dbReference>
<sequence>MQGAATSAARNGVAMPQHHLAPTALESIAMTALAEYDLPEPLHVVPIRVLNNSVHEVIAGDDSRYELRLHRPGARRSDHTLAELTFLADVHAPLAAERVTVPTPVPAADGRLLVSLTLPQEAGGSAPVEAHCDLLTWVDGKVRRPGGGLGVRGVYQFGRALAHLHRVAENYTPPAGFTLPTWDAAAMFTAEHSPYNSGPIDKFLSGEDLALFETVAEQTAAIFTELGNDSESFGLIHNDFILGNCHPVRRRPHSWDIGVLDFDECGWGHYLYDLAPLMGNLSDYAHFEKLMHAFLTGYRIARPLPEDLETHLPVLMAARHASHCLWAAGLARRPGVQELDTTAHIIYRMTEIRRCLALGQR</sequence>
<dbReference type="Pfam" id="PF01636">
    <property type="entry name" value="APH"/>
    <property type="match status" value="1"/>
</dbReference>
<protein>
    <submittedName>
        <fullName evidence="3">Phosphotransferase</fullName>
    </submittedName>
</protein>
<gene>
    <name evidence="3" type="ORF">GFD30_21750</name>
</gene>
<dbReference type="AlphaFoldDB" id="A0A6L5GEQ6"/>
<feature type="domain" description="Aminoglycoside phosphotransferase" evidence="2">
    <location>
        <begin position="52"/>
        <end position="299"/>
    </location>
</feature>
<evidence type="ECO:0000256" key="1">
    <source>
        <dbReference type="ARBA" id="ARBA00038240"/>
    </source>
</evidence>
<proteinExistence type="inferred from homology"/>
<evidence type="ECO:0000313" key="4">
    <source>
        <dbReference type="Proteomes" id="UP000477750"/>
    </source>
</evidence>
<dbReference type="InterPro" id="IPR002575">
    <property type="entry name" value="Aminoglycoside_PTrfase"/>
</dbReference>
<dbReference type="SUPFAM" id="SSF56112">
    <property type="entry name" value="Protein kinase-like (PK-like)"/>
    <property type="match status" value="1"/>
</dbReference>